<name>A0A0D8FVN5_9ACTN</name>
<dbReference type="InterPro" id="IPR036868">
    <property type="entry name" value="TusA-like_sf"/>
</dbReference>
<dbReference type="Proteomes" id="UP000032336">
    <property type="component" value="Unassembled WGS sequence"/>
</dbReference>
<evidence type="ECO:0000313" key="3">
    <source>
        <dbReference type="EMBL" id="KJE77014.1"/>
    </source>
</evidence>
<dbReference type="SUPFAM" id="SSF64307">
    <property type="entry name" value="SirA-like"/>
    <property type="match status" value="1"/>
</dbReference>
<dbReference type="EC" id="2.8.1.-" evidence="3"/>
<organism evidence="3 4">
    <name type="scientific">Ferrimicrobium acidiphilum DSM 19497</name>
    <dbReference type="NCBI Taxonomy" id="1121877"/>
    <lineage>
        <taxon>Bacteria</taxon>
        <taxon>Bacillati</taxon>
        <taxon>Actinomycetota</taxon>
        <taxon>Acidimicrobiia</taxon>
        <taxon>Acidimicrobiales</taxon>
        <taxon>Acidimicrobiaceae</taxon>
        <taxon>Ferrimicrobium</taxon>
    </lineage>
</organism>
<dbReference type="InterPro" id="IPR001455">
    <property type="entry name" value="TusA-like"/>
</dbReference>
<reference evidence="3 4" key="1">
    <citation type="submission" date="2015-01" db="EMBL/GenBank/DDBJ databases">
        <title>Draft genome of the acidophilic iron oxidizer Ferrimicrobium acidiphilum strain T23.</title>
        <authorList>
            <person name="Poehlein A."/>
            <person name="Eisen S."/>
            <person name="Schloemann M."/>
            <person name="Johnson B.D."/>
            <person name="Daniel R."/>
            <person name="Muehling M."/>
        </authorList>
    </citation>
    <scope>NUCLEOTIDE SEQUENCE [LARGE SCALE GENOMIC DNA]</scope>
    <source>
        <strain evidence="3 4">T23</strain>
    </source>
</reference>
<proteinExistence type="inferred from homology"/>
<evidence type="ECO:0000313" key="4">
    <source>
        <dbReference type="Proteomes" id="UP000032336"/>
    </source>
</evidence>
<dbReference type="Gene3D" id="3.30.110.40">
    <property type="entry name" value="TusA-like domain"/>
    <property type="match status" value="1"/>
</dbReference>
<dbReference type="PANTHER" id="PTHR33279:SF6">
    <property type="entry name" value="SULFUR CARRIER PROTEIN YEDF-RELATED"/>
    <property type="match status" value="1"/>
</dbReference>
<gene>
    <name evidence="3" type="primary">tusA</name>
    <name evidence="3" type="ORF">FEAC_11400</name>
</gene>
<protein>
    <submittedName>
        <fullName evidence="3">Sulfurtransferase TusA</fullName>
        <ecNumber evidence="3">2.8.1.-</ecNumber>
    </submittedName>
</protein>
<evidence type="ECO:0000259" key="2">
    <source>
        <dbReference type="PROSITE" id="PS01148"/>
    </source>
</evidence>
<comment type="caution">
    <text evidence="3">The sequence shown here is derived from an EMBL/GenBank/DDBJ whole genome shotgun (WGS) entry which is preliminary data.</text>
</comment>
<dbReference type="AlphaFoldDB" id="A0A0D8FVN5"/>
<dbReference type="EMBL" id="JXUW01000008">
    <property type="protein sequence ID" value="KJE77014.1"/>
    <property type="molecule type" value="Genomic_DNA"/>
</dbReference>
<dbReference type="CDD" id="cd00291">
    <property type="entry name" value="SirA_YedF_YeeD"/>
    <property type="match status" value="1"/>
</dbReference>
<sequence length="136" mass="14336">MVVGREGSGLAIPARCAIFANSSHGRPTCVTVTFVSAHTLMQAPTGAGSECRVAKGGSVAYEPSKTLDCTGLQCPLPVIKTSQAIKTLEIGDVLELLATDPGVEPDMNAWTTRTGNQLLEITKDGDVFHVLIKRAR</sequence>
<keyword evidence="4" id="KW-1185">Reference proteome</keyword>
<evidence type="ECO:0000256" key="1">
    <source>
        <dbReference type="ARBA" id="ARBA00008984"/>
    </source>
</evidence>
<dbReference type="GO" id="GO:0016740">
    <property type="term" value="F:transferase activity"/>
    <property type="evidence" value="ECO:0007669"/>
    <property type="project" value="UniProtKB-KW"/>
</dbReference>
<dbReference type="eggNOG" id="COG0425">
    <property type="taxonomic scope" value="Bacteria"/>
</dbReference>
<accession>A0A0D8FVN5</accession>
<dbReference type="PROSITE" id="PS01148">
    <property type="entry name" value="UPF0033"/>
    <property type="match status" value="1"/>
</dbReference>
<keyword evidence="3" id="KW-0808">Transferase</keyword>
<dbReference type="PATRIC" id="fig|1121877.4.peg.1253"/>
<comment type="similarity">
    <text evidence="1">Belongs to the sulfur carrier protein TusA family.</text>
</comment>
<dbReference type="STRING" id="1121877.FEAC_11400"/>
<dbReference type="PANTHER" id="PTHR33279">
    <property type="entry name" value="SULFUR CARRIER PROTEIN YEDF-RELATED"/>
    <property type="match status" value="1"/>
</dbReference>
<dbReference type="Pfam" id="PF01206">
    <property type="entry name" value="TusA"/>
    <property type="match status" value="1"/>
</dbReference>
<feature type="domain" description="UPF0033" evidence="2">
    <location>
        <begin position="67"/>
        <end position="91"/>
    </location>
</feature>